<dbReference type="GO" id="GO:0098797">
    <property type="term" value="C:plasma membrane protein complex"/>
    <property type="evidence" value="ECO:0007669"/>
    <property type="project" value="TreeGrafter"/>
</dbReference>
<dbReference type="PANTHER" id="PTHR33446">
    <property type="entry name" value="PROTEIN TONB-RELATED"/>
    <property type="match status" value="1"/>
</dbReference>
<evidence type="ECO:0000256" key="9">
    <source>
        <dbReference type="ARBA" id="ARBA00023136"/>
    </source>
</evidence>
<evidence type="ECO:0000259" key="12">
    <source>
        <dbReference type="PROSITE" id="PS52015"/>
    </source>
</evidence>
<accession>A0A0F9WHU8</accession>
<keyword evidence="8 11" id="KW-1133">Transmembrane helix</keyword>
<dbReference type="PROSITE" id="PS52015">
    <property type="entry name" value="TONB_CTD"/>
    <property type="match status" value="1"/>
</dbReference>
<sequence length="298" mass="33239">MTADNTQQSHNSQDNGLAKERFGFTIFLSACLHVIIIAGVGFSFLSESRSVPAIEITLAQYRSEMPPELADFIAQENQLGSGSIDDTVAPATPVESQFHDEIIQEVQPVPSPAASAQQMQDARILTSTEADEQLRQQTESLQPNDSSVISEHSTPQDISLAIASLQAQLDVQQQEYAKRPRRYTISSASTQQRHDALYLDNWRKRIELVGNEHYPQQARRDEIFGSLRMLVSIRPNGSVQEIRILQGSGHQVLDQAAVDIVRLAAPFDEFPVELRGEADLLEIIRTWRFRPGNAFSSN</sequence>
<comment type="subcellular location">
    <subcellularLocation>
        <location evidence="1">Cell inner membrane</location>
        <topology evidence="1">Single-pass membrane protein</topology>
        <orientation evidence="1">Periplasmic side</orientation>
    </subcellularLocation>
</comment>
<comment type="caution">
    <text evidence="13">The sequence shown here is derived from an EMBL/GenBank/DDBJ whole genome shotgun (WGS) entry which is preliminary data.</text>
</comment>
<name>A0A0F9WHU8_9ZZZZ</name>
<keyword evidence="4" id="KW-1003">Cell membrane</keyword>
<keyword evidence="6 11" id="KW-0812">Transmembrane</keyword>
<feature type="transmembrane region" description="Helical" evidence="11">
    <location>
        <begin position="22"/>
        <end position="45"/>
    </location>
</feature>
<keyword evidence="9 11" id="KW-0472">Membrane</keyword>
<keyword evidence="7" id="KW-0653">Protein transport</keyword>
<evidence type="ECO:0000256" key="10">
    <source>
        <dbReference type="SAM" id="MobiDB-lite"/>
    </source>
</evidence>
<dbReference type="InterPro" id="IPR051045">
    <property type="entry name" value="TonB-dependent_transducer"/>
</dbReference>
<dbReference type="InterPro" id="IPR037682">
    <property type="entry name" value="TonB_C"/>
</dbReference>
<comment type="similarity">
    <text evidence="2">Belongs to the TonB family.</text>
</comment>
<dbReference type="GO" id="GO:0015031">
    <property type="term" value="P:protein transport"/>
    <property type="evidence" value="ECO:0007669"/>
    <property type="project" value="UniProtKB-KW"/>
</dbReference>
<evidence type="ECO:0000256" key="1">
    <source>
        <dbReference type="ARBA" id="ARBA00004383"/>
    </source>
</evidence>
<evidence type="ECO:0000256" key="3">
    <source>
        <dbReference type="ARBA" id="ARBA00022448"/>
    </source>
</evidence>
<dbReference type="GO" id="GO:0055085">
    <property type="term" value="P:transmembrane transport"/>
    <property type="evidence" value="ECO:0007669"/>
    <property type="project" value="InterPro"/>
</dbReference>
<evidence type="ECO:0000256" key="4">
    <source>
        <dbReference type="ARBA" id="ARBA00022475"/>
    </source>
</evidence>
<evidence type="ECO:0000256" key="6">
    <source>
        <dbReference type="ARBA" id="ARBA00022692"/>
    </source>
</evidence>
<feature type="compositionally biased region" description="Polar residues" evidence="10">
    <location>
        <begin position="135"/>
        <end position="151"/>
    </location>
</feature>
<reference evidence="13" key="1">
    <citation type="journal article" date="2015" name="Nature">
        <title>Complex archaea that bridge the gap between prokaryotes and eukaryotes.</title>
        <authorList>
            <person name="Spang A."/>
            <person name="Saw J.H."/>
            <person name="Jorgensen S.L."/>
            <person name="Zaremba-Niedzwiedzka K."/>
            <person name="Martijn J."/>
            <person name="Lind A.E."/>
            <person name="van Eijk R."/>
            <person name="Schleper C."/>
            <person name="Guy L."/>
            <person name="Ettema T.J."/>
        </authorList>
    </citation>
    <scope>NUCLEOTIDE SEQUENCE</scope>
</reference>
<dbReference type="PANTHER" id="PTHR33446:SF11">
    <property type="entry name" value="TONB3"/>
    <property type="match status" value="1"/>
</dbReference>
<evidence type="ECO:0000256" key="5">
    <source>
        <dbReference type="ARBA" id="ARBA00022519"/>
    </source>
</evidence>
<evidence type="ECO:0000256" key="7">
    <source>
        <dbReference type="ARBA" id="ARBA00022927"/>
    </source>
</evidence>
<dbReference type="Gene3D" id="3.30.1150.10">
    <property type="match status" value="1"/>
</dbReference>
<gene>
    <name evidence="13" type="ORF">LCGC14_0001110</name>
</gene>
<dbReference type="SUPFAM" id="SSF74653">
    <property type="entry name" value="TolA/TonB C-terminal domain"/>
    <property type="match status" value="1"/>
</dbReference>
<proteinExistence type="inferred from homology"/>
<evidence type="ECO:0000256" key="2">
    <source>
        <dbReference type="ARBA" id="ARBA00006555"/>
    </source>
</evidence>
<feature type="region of interest" description="Disordered" evidence="10">
    <location>
        <begin position="131"/>
        <end position="151"/>
    </location>
</feature>
<dbReference type="GO" id="GO:0031992">
    <property type="term" value="F:energy transducer activity"/>
    <property type="evidence" value="ECO:0007669"/>
    <property type="project" value="TreeGrafter"/>
</dbReference>
<feature type="domain" description="TonB C-terminal" evidence="12">
    <location>
        <begin position="199"/>
        <end position="298"/>
    </location>
</feature>
<evidence type="ECO:0000313" key="13">
    <source>
        <dbReference type="EMBL" id="KKO12103.1"/>
    </source>
</evidence>
<keyword evidence="3" id="KW-0813">Transport</keyword>
<keyword evidence="5" id="KW-0997">Cell inner membrane</keyword>
<dbReference type="InterPro" id="IPR006260">
    <property type="entry name" value="TonB/TolA_C"/>
</dbReference>
<dbReference type="AlphaFoldDB" id="A0A0F9WHU8"/>
<dbReference type="NCBIfam" id="TIGR01352">
    <property type="entry name" value="tonB_Cterm"/>
    <property type="match status" value="1"/>
</dbReference>
<dbReference type="EMBL" id="LAZR01000001">
    <property type="protein sequence ID" value="KKO12103.1"/>
    <property type="molecule type" value="Genomic_DNA"/>
</dbReference>
<evidence type="ECO:0000256" key="8">
    <source>
        <dbReference type="ARBA" id="ARBA00022989"/>
    </source>
</evidence>
<dbReference type="Pfam" id="PF03544">
    <property type="entry name" value="TonB_C"/>
    <property type="match status" value="1"/>
</dbReference>
<protein>
    <recommendedName>
        <fullName evidence="12">TonB C-terminal domain-containing protein</fullName>
    </recommendedName>
</protein>
<evidence type="ECO:0000256" key="11">
    <source>
        <dbReference type="SAM" id="Phobius"/>
    </source>
</evidence>
<organism evidence="13">
    <name type="scientific">marine sediment metagenome</name>
    <dbReference type="NCBI Taxonomy" id="412755"/>
    <lineage>
        <taxon>unclassified sequences</taxon>
        <taxon>metagenomes</taxon>
        <taxon>ecological metagenomes</taxon>
    </lineage>
</organism>